<keyword evidence="2" id="KW-1185">Reference proteome</keyword>
<organism evidence="1 2">
    <name type="scientific">Steinernema carpocapsae</name>
    <name type="common">Entomopathogenic nematode</name>
    <dbReference type="NCBI Taxonomy" id="34508"/>
    <lineage>
        <taxon>Eukaryota</taxon>
        <taxon>Metazoa</taxon>
        <taxon>Ecdysozoa</taxon>
        <taxon>Nematoda</taxon>
        <taxon>Chromadorea</taxon>
        <taxon>Rhabditida</taxon>
        <taxon>Tylenchina</taxon>
        <taxon>Panagrolaimomorpha</taxon>
        <taxon>Strongyloidoidea</taxon>
        <taxon>Steinernematidae</taxon>
        <taxon>Steinernema</taxon>
    </lineage>
</organism>
<reference evidence="1 2" key="1">
    <citation type="journal article" date="2015" name="Genome Biol.">
        <title>Comparative genomics of Steinernema reveals deeply conserved gene regulatory networks.</title>
        <authorList>
            <person name="Dillman A.R."/>
            <person name="Macchietto M."/>
            <person name="Porter C.F."/>
            <person name="Rogers A."/>
            <person name="Williams B."/>
            <person name="Antoshechkin I."/>
            <person name="Lee M.M."/>
            <person name="Goodwin Z."/>
            <person name="Lu X."/>
            <person name="Lewis E.E."/>
            <person name="Goodrich-Blair H."/>
            <person name="Stock S.P."/>
            <person name="Adams B.J."/>
            <person name="Sternberg P.W."/>
            <person name="Mortazavi A."/>
        </authorList>
    </citation>
    <scope>NUCLEOTIDE SEQUENCE [LARGE SCALE GENOMIC DNA]</scope>
    <source>
        <strain evidence="1 2">ALL</strain>
    </source>
</reference>
<evidence type="ECO:0000313" key="2">
    <source>
        <dbReference type="Proteomes" id="UP000298663"/>
    </source>
</evidence>
<dbReference type="AlphaFoldDB" id="A0A4U8UIF0"/>
<comment type="caution">
    <text evidence="1">The sequence shown here is derived from an EMBL/GenBank/DDBJ whole genome shotgun (WGS) entry which is preliminary data.</text>
</comment>
<proteinExistence type="predicted"/>
<accession>A0A4U8UIF0</accession>
<reference evidence="1 2" key="2">
    <citation type="journal article" date="2019" name="G3 (Bethesda)">
        <title>Hybrid Assembly of the Genome of the Entomopathogenic Nematode Steinernema carpocapsae Identifies the X-Chromosome.</title>
        <authorList>
            <person name="Serra L."/>
            <person name="Macchietto M."/>
            <person name="Macias-Munoz A."/>
            <person name="McGill C.J."/>
            <person name="Rodriguez I.M."/>
            <person name="Rodriguez B."/>
            <person name="Murad R."/>
            <person name="Mortazavi A."/>
        </authorList>
    </citation>
    <scope>NUCLEOTIDE SEQUENCE [LARGE SCALE GENOMIC DNA]</scope>
    <source>
        <strain evidence="1 2">ALL</strain>
    </source>
</reference>
<gene>
    <name evidence="1" type="ORF">L596_000250</name>
</gene>
<sequence>MAFKTMSSSDAERVYEVLRELRQKGCGLDSEVNTLERVLRDPLFRQYSYRTSSSHTKVQRYRSNNNNARS</sequence>
<dbReference type="Proteomes" id="UP000298663">
    <property type="component" value="Chromosome X"/>
</dbReference>
<dbReference type="EMBL" id="CM016762">
    <property type="protein sequence ID" value="TMS32411.1"/>
    <property type="molecule type" value="Genomic_DNA"/>
</dbReference>
<dbReference type="EMBL" id="AZBU02000001">
    <property type="protein sequence ID" value="TMS32411.1"/>
    <property type="molecule type" value="Genomic_DNA"/>
</dbReference>
<name>A0A4U8UIF0_STECR</name>
<evidence type="ECO:0000313" key="1">
    <source>
        <dbReference type="EMBL" id="TMS32411.1"/>
    </source>
</evidence>
<protein>
    <submittedName>
        <fullName evidence="1">Uncharacterized protein</fullName>
    </submittedName>
</protein>